<keyword evidence="5" id="KW-1185">Reference proteome</keyword>
<proteinExistence type="inferred from homology"/>
<evidence type="ECO:0000313" key="4">
    <source>
        <dbReference type="EMBL" id="RXQ93853.1"/>
    </source>
</evidence>
<sequence length="226" mass="26319">MYKHFFKRIIDFTASLIAILILSPILIPVVIGLLLTGEHYVFYFQKRIGYKNQYFNIWKFATMLKDSPNLGTGLHTTKRDPRILPMGGFLRQTKINELPQLFNIFFGSMSIVGPRPLVDKTFEPYPQHVKDVIYNVKPGLTGIGSIVFRDEEQLLSETKMPLDQYYKLHISPYKGELELWYQKHQSFYTDMMIIFLTAWVIVSPKSDLVHKIFKDLPPLPAVFITQ</sequence>
<dbReference type="PANTHER" id="PTHR30576">
    <property type="entry name" value="COLANIC BIOSYNTHESIS UDP-GLUCOSE LIPID CARRIER TRANSFERASE"/>
    <property type="match status" value="1"/>
</dbReference>
<dbReference type="PANTHER" id="PTHR30576:SF20">
    <property type="entry name" value="QUINOVOSAMINEPHOSPHOTRANSFERAE-RELATED"/>
    <property type="match status" value="1"/>
</dbReference>
<dbReference type="InterPro" id="IPR003362">
    <property type="entry name" value="Bact_transf"/>
</dbReference>
<comment type="caution">
    <text evidence="4">The sequence shown here is derived from an EMBL/GenBank/DDBJ whole genome shotgun (WGS) entry which is preliminary data.</text>
</comment>
<keyword evidence="2" id="KW-0812">Transmembrane</keyword>
<feature type="transmembrane region" description="Helical" evidence="2">
    <location>
        <begin position="12"/>
        <end position="35"/>
    </location>
</feature>
<comment type="similarity">
    <text evidence="1">Belongs to the bacterial sugar transferase family.</text>
</comment>
<feature type="domain" description="Bacterial sugar transferase" evidence="3">
    <location>
        <begin position="7"/>
        <end position="202"/>
    </location>
</feature>
<organism evidence="4 5">
    <name type="scientific">Ancylomarina salipaludis</name>
    <dbReference type="NCBI Taxonomy" id="2501299"/>
    <lineage>
        <taxon>Bacteria</taxon>
        <taxon>Pseudomonadati</taxon>
        <taxon>Bacteroidota</taxon>
        <taxon>Bacteroidia</taxon>
        <taxon>Marinilabiliales</taxon>
        <taxon>Marinifilaceae</taxon>
        <taxon>Ancylomarina</taxon>
    </lineage>
</organism>
<keyword evidence="2" id="KW-0472">Membrane</keyword>
<dbReference type="Pfam" id="PF02397">
    <property type="entry name" value="Bac_transf"/>
    <property type="match status" value="1"/>
</dbReference>
<evidence type="ECO:0000256" key="1">
    <source>
        <dbReference type="ARBA" id="ARBA00006464"/>
    </source>
</evidence>
<dbReference type="OrthoDB" id="9808602at2"/>
<gene>
    <name evidence="4" type="ORF">EO244_09750</name>
</gene>
<accession>A0A4Q1JKI1</accession>
<evidence type="ECO:0000313" key="5">
    <source>
        <dbReference type="Proteomes" id="UP000289703"/>
    </source>
</evidence>
<dbReference type="AlphaFoldDB" id="A0A4Q1JKI1"/>
<dbReference type="EMBL" id="SAXA01000008">
    <property type="protein sequence ID" value="RXQ93853.1"/>
    <property type="molecule type" value="Genomic_DNA"/>
</dbReference>
<dbReference type="GO" id="GO:0016780">
    <property type="term" value="F:phosphotransferase activity, for other substituted phosphate groups"/>
    <property type="evidence" value="ECO:0007669"/>
    <property type="project" value="TreeGrafter"/>
</dbReference>
<dbReference type="RefSeq" id="WP_129254487.1">
    <property type="nucleotide sequence ID" value="NZ_SAXA01000008.1"/>
</dbReference>
<dbReference type="Proteomes" id="UP000289703">
    <property type="component" value="Unassembled WGS sequence"/>
</dbReference>
<name>A0A4Q1JKI1_9BACT</name>
<reference evidence="4 5" key="1">
    <citation type="submission" date="2019-01" db="EMBL/GenBank/DDBJ databases">
        <title>Ancylomarina salipaludis sp. nov., isolated from a salt marsh.</title>
        <authorList>
            <person name="Yoon J.-H."/>
        </authorList>
    </citation>
    <scope>NUCLEOTIDE SEQUENCE [LARGE SCALE GENOMIC DNA]</scope>
    <source>
        <strain evidence="4 5">SHSM-M15</strain>
    </source>
</reference>
<evidence type="ECO:0000256" key="2">
    <source>
        <dbReference type="SAM" id="Phobius"/>
    </source>
</evidence>
<evidence type="ECO:0000259" key="3">
    <source>
        <dbReference type="Pfam" id="PF02397"/>
    </source>
</evidence>
<keyword evidence="4" id="KW-0808">Transferase</keyword>
<keyword evidence="2" id="KW-1133">Transmembrane helix</keyword>
<protein>
    <submittedName>
        <fullName evidence="4">Sugar transferase</fullName>
    </submittedName>
</protein>